<gene>
    <name evidence="2" type="primary">KL132_00010</name>
</gene>
<name>A0A1C3SZ05_KLEPN</name>
<feature type="signal peptide" evidence="1">
    <location>
        <begin position="1"/>
        <end position="19"/>
    </location>
</feature>
<keyword evidence="2" id="KW-0378">Hydrolase</keyword>
<dbReference type="PANTHER" id="PTHR12631:SF10">
    <property type="entry name" value="BETA-XYLOSIDASE-LIKE PROTEIN-RELATED"/>
    <property type="match status" value="1"/>
</dbReference>
<dbReference type="InterPro" id="IPR017853">
    <property type="entry name" value="GH"/>
</dbReference>
<reference evidence="2" key="2">
    <citation type="submission" date="2016-08" db="EMBL/GenBank/DDBJ databases">
        <title>Klebsiella loci capsule.</title>
        <authorList>
            <person name="Holt K.E."/>
            <person name="Thomson N.R."/>
        </authorList>
    </citation>
    <scope>NUCLEOTIDE SEQUENCE</scope>
    <source>
        <strain evidence="2">KL132</strain>
    </source>
</reference>
<dbReference type="PANTHER" id="PTHR12631">
    <property type="entry name" value="ALPHA-L-IDURONIDASE"/>
    <property type="match status" value="1"/>
</dbReference>
<dbReference type="InterPro" id="IPR051923">
    <property type="entry name" value="Glycosyl_Hydrolase_39"/>
</dbReference>
<evidence type="ECO:0000256" key="1">
    <source>
        <dbReference type="SAM" id="SignalP"/>
    </source>
</evidence>
<evidence type="ECO:0000313" key="2">
    <source>
        <dbReference type="EMBL" id="SCA95826.1"/>
    </source>
</evidence>
<dbReference type="Gene3D" id="3.20.20.80">
    <property type="entry name" value="Glycosidases"/>
    <property type="match status" value="1"/>
</dbReference>
<dbReference type="RefSeq" id="WP_117030466.1">
    <property type="nucleotide sequence ID" value="NZ_CP083775.1"/>
</dbReference>
<dbReference type="GO" id="GO:0004553">
    <property type="term" value="F:hydrolase activity, hydrolyzing O-glycosyl compounds"/>
    <property type="evidence" value="ECO:0007669"/>
    <property type="project" value="TreeGrafter"/>
</dbReference>
<accession>A0A1C3SZ05</accession>
<proteinExistence type="predicted"/>
<feature type="chain" id="PRO_5008681505" evidence="1">
    <location>
        <begin position="20"/>
        <end position="409"/>
    </location>
</feature>
<reference evidence="2" key="1">
    <citation type="submission" date="2016-07" db="EMBL/GenBank/DDBJ databases">
        <authorList>
            <person name="Informatics P."/>
        </authorList>
    </citation>
    <scope>NUCLEOTIDE SEQUENCE</scope>
    <source>
        <strain evidence="2">KL132</strain>
    </source>
</reference>
<organism evidence="2">
    <name type="scientific">Klebsiella pneumoniae</name>
    <dbReference type="NCBI Taxonomy" id="573"/>
    <lineage>
        <taxon>Bacteria</taxon>
        <taxon>Pseudomonadati</taxon>
        <taxon>Pseudomonadota</taxon>
        <taxon>Gammaproteobacteria</taxon>
        <taxon>Enterobacterales</taxon>
        <taxon>Enterobacteriaceae</taxon>
        <taxon>Klebsiella/Raoultella group</taxon>
        <taxon>Klebsiella</taxon>
        <taxon>Klebsiella pneumoniae complex</taxon>
    </lineage>
</organism>
<dbReference type="EMBL" id="LT603708">
    <property type="protein sequence ID" value="SCA95826.1"/>
    <property type="molecule type" value="Genomic_DNA"/>
</dbReference>
<keyword evidence="1" id="KW-0732">Signal</keyword>
<protein>
    <submittedName>
        <fullName evidence="2">Putative glycosyl hydrolase</fullName>
    </submittedName>
</protein>
<dbReference type="SUPFAM" id="SSF51445">
    <property type="entry name" value="(Trans)glycosidases"/>
    <property type="match status" value="1"/>
</dbReference>
<dbReference type="AlphaFoldDB" id="A0A1C3SZ05"/>
<sequence>MKNTISFVLMLFFVSSVQAAVTFSDMNGSNGDVDKLLADEMGLSIVRIDLSWNKVESTKGVYGWDAYDKKILSIKNKGIQVLPVLAYTPEWNKVYPNKVGSPPHDYSSWIKFVKAAVARYSSEPYNIKYFQVWNEPTKKANYWLGTNDDFVNKIYIPAAKEIRSKGGMVVFGGWPASNSINELDRIMFKLNAIKYTDIIDFHYGNEGPYNHLYENYLKPGYVKGIWQTELGFRAEKDGLLRIYLTIFHWMLSHNWSSEDQYKLFWYPGWGSREKELRGLTTTLAARNTVPTKNGNQLSLLNSLYGGGNLKLADLSVLNCGGCTPGNAFAVSIADKKIVIANISKVVAKFNDSMQYTVNANFHPNRAFIISSDGEKKTIEFTYDSNKVIVTPFANGLHKKQNKIFFIQIE</sequence>